<keyword evidence="2" id="KW-1185">Reference proteome</keyword>
<dbReference type="OrthoDB" id="6617542at2759"/>
<evidence type="ECO:0000313" key="2">
    <source>
        <dbReference type="Proteomes" id="UP000499080"/>
    </source>
</evidence>
<name>A0A4Y2U3L7_ARAVE</name>
<dbReference type="EMBL" id="BGPR01032601">
    <property type="protein sequence ID" value="GBO06187.1"/>
    <property type="molecule type" value="Genomic_DNA"/>
</dbReference>
<gene>
    <name evidence="1" type="ORF">AVEN_33756_1</name>
</gene>
<reference evidence="1 2" key="1">
    <citation type="journal article" date="2019" name="Sci. Rep.">
        <title>Orb-weaving spider Araneus ventricosus genome elucidates the spidroin gene catalogue.</title>
        <authorList>
            <person name="Kono N."/>
            <person name="Nakamura H."/>
            <person name="Ohtoshi R."/>
            <person name="Moran D.A.P."/>
            <person name="Shinohara A."/>
            <person name="Yoshida Y."/>
            <person name="Fujiwara M."/>
            <person name="Mori M."/>
            <person name="Tomita M."/>
            <person name="Arakawa K."/>
        </authorList>
    </citation>
    <scope>NUCLEOTIDE SEQUENCE [LARGE SCALE GENOMIC DNA]</scope>
</reference>
<organism evidence="1 2">
    <name type="scientific">Araneus ventricosus</name>
    <name type="common">Orbweaver spider</name>
    <name type="synonym">Epeira ventricosa</name>
    <dbReference type="NCBI Taxonomy" id="182803"/>
    <lineage>
        <taxon>Eukaryota</taxon>
        <taxon>Metazoa</taxon>
        <taxon>Ecdysozoa</taxon>
        <taxon>Arthropoda</taxon>
        <taxon>Chelicerata</taxon>
        <taxon>Arachnida</taxon>
        <taxon>Araneae</taxon>
        <taxon>Araneomorphae</taxon>
        <taxon>Entelegynae</taxon>
        <taxon>Araneoidea</taxon>
        <taxon>Araneidae</taxon>
        <taxon>Araneus</taxon>
    </lineage>
</organism>
<dbReference type="AlphaFoldDB" id="A0A4Y2U3L7"/>
<sequence>MYINEDIPVAATLTDLEVCQSVCEEDLGINIDDSEGGKCVEENSPTNAEMRQKLDILKVQHRSTNFKRQYTYEQYRSELLRNNCRQATIN</sequence>
<accession>A0A4Y2U3L7</accession>
<proteinExistence type="predicted"/>
<protein>
    <submittedName>
        <fullName evidence="1">Uncharacterized protein</fullName>
    </submittedName>
</protein>
<dbReference type="Proteomes" id="UP000499080">
    <property type="component" value="Unassembled WGS sequence"/>
</dbReference>
<comment type="caution">
    <text evidence="1">The sequence shown here is derived from an EMBL/GenBank/DDBJ whole genome shotgun (WGS) entry which is preliminary data.</text>
</comment>
<evidence type="ECO:0000313" key="1">
    <source>
        <dbReference type="EMBL" id="GBO06187.1"/>
    </source>
</evidence>